<feature type="region of interest" description="Disordered" evidence="1">
    <location>
        <begin position="71"/>
        <end position="127"/>
    </location>
</feature>
<proteinExistence type="predicted"/>
<protein>
    <submittedName>
        <fullName evidence="3">Uncharacterized protein</fullName>
    </submittedName>
</protein>
<feature type="compositionally biased region" description="Basic and acidic residues" evidence="1">
    <location>
        <begin position="98"/>
        <end position="123"/>
    </location>
</feature>
<feature type="signal peptide" evidence="2">
    <location>
        <begin position="1"/>
        <end position="26"/>
    </location>
</feature>
<keyword evidence="2" id="KW-0732">Signal</keyword>
<reference evidence="3 4" key="1">
    <citation type="submission" date="2024-01" db="EMBL/GenBank/DDBJ databases">
        <title>The complete chloroplast genome sequence of Lithospermum erythrorhizon: insights into the phylogenetic relationship among Boraginaceae species and the maternal lineages of purple gromwells.</title>
        <authorList>
            <person name="Okada T."/>
            <person name="Watanabe K."/>
        </authorList>
    </citation>
    <scope>NUCLEOTIDE SEQUENCE [LARGE SCALE GENOMIC DNA]</scope>
</reference>
<dbReference type="AlphaFoldDB" id="A0AAV3QBF8"/>
<name>A0AAV3QBF8_LITER</name>
<accession>A0AAV3QBF8</accession>
<feature type="compositionally biased region" description="Basic and acidic residues" evidence="1">
    <location>
        <begin position="71"/>
        <end position="91"/>
    </location>
</feature>
<gene>
    <name evidence="3" type="ORF">LIER_17713</name>
</gene>
<organism evidence="3 4">
    <name type="scientific">Lithospermum erythrorhizon</name>
    <name type="common">Purple gromwell</name>
    <name type="synonym">Lithospermum officinale var. erythrorhizon</name>
    <dbReference type="NCBI Taxonomy" id="34254"/>
    <lineage>
        <taxon>Eukaryota</taxon>
        <taxon>Viridiplantae</taxon>
        <taxon>Streptophyta</taxon>
        <taxon>Embryophyta</taxon>
        <taxon>Tracheophyta</taxon>
        <taxon>Spermatophyta</taxon>
        <taxon>Magnoliopsida</taxon>
        <taxon>eudicotyledons</taxon>
        <taxon>Gunneridae</taxon>
        <taxon>Pentapetalae</taxon>
        <taxon>asterids</taxon>
        <taxon>lamiids</taxon>
        <taxon>Boraginales</taxon>
        <taxon>Boraginaceae</taxon>
        <taxon>Boraginoideae</taxon>
        <taxon>Lithospermeae</taxon>
        <taxon>Lithospermum</taxon>
    </lineage>
</organism>
<evidence type="ECO:0000313" key="4">
    <source>
        <dbReference type="Proteomes" id="UP001454036"/>
    </source>
</evidence>
<evidence type="ECO:0000256" key="1">
    <source>
        <dbReference type="SAM" id="MobiDB-lite"/>
    </source>
</evidence>
<comment type="caution">
    <text evidence="3">The sequence shown here is derived from an EMBL/GenBank/DDBJ whole genome shotgun (WGS) entry which is preliminary data.</text>
</comment>
<evidence type="ECO:0000256" key="2">
    <source>
        <dbReference type="SAM" id="SignalP"/>
    </source>
</evidence>
<feature type="chain" id="PRO_5043819827" evidence="2">
    <location>
        <begin position="27"/>
        <end position="235"/>
    </location>
</feature>
<evidence type="ECO:0000313" key="3">
    <source>
        <dbReference type="EMBL" id="GAA0161384.1"/>
    </source>
</evidence>
<dbReference type="EMBL" id="BAABME010004159">
    <property type="protein sequence ID" value="GAA0161384.1"/>
    <property type="molecule type" value="Genomic_DNA"/>
</dbReference>
<keyword evidence="4" id="KW-1185">Reference proteome</keyword>
<dbReference type="PANTHER" id="PTHR38936:SF1">
    <property type="entry name" value="DUF641 DOMAIN-CONTAINING PROTEIN"/>
    <property type="match status" value="1"/>
</dbReference>
<dbReference type="PANTHER" id="PTHR38936">
    <property type="entry name" value="TITIN-LIKE ISOFORM X2"/>
    <property type="match status" value="1"/>
</dbReference>
<sequence length="235" mass="25844">MQMAGACYCIVWLWIASAGCPQPVTSEKIIHERKKKKQLKNRMVIVRRSCRLLSMVAPSPSAVRDIIEEPIHLSESDNEEEQHACPDKSEKSPAPNEEANHADHETVNEQFKDKATKRSRPDENLNPDISYKSLYIDSLKKVEALKEENIALAKRLDFALGKIEAYESLKDTVTHLKDIVLVSSLGRATEAAISMASQGTLGKSCLTGTPNGATEPGAAPNNVTEQSGGHAKRKK</sequence>
<dbReference type="Proteomes" id="UP001454036">
    <property type="component" value="Unassembled WGS sequence"/>
</dbReference>
<feature type="region of interest" description="Disordered" evidence="1">
    <location>
        <begin position="206"/>
        <end position="235"/>
    </location>
</feature>